<dbReference type="EMBL" id="MWQN01000001">
    <property type="protein sequence ID" value="OPC79844.1"/>
    <property type="molecule type" value="Genomic_DNA"/>
</dbReference>
<proteinExistence type="predicted"/>
<keyword evidence="3" id="KW-1185">Reference proteome</keyword>
<dbReference type="Proteomes" id="UP000190037">
    <property type="component" value="Unassembled WGS sequence"/>
</dbReference>
<accession>A0A1T3NSV0</accession>
<dbReference type="AlphaFoldDB" id="A0A1T3NSV0"/>
<organism evidence="2 3">
    <name type="scientific">Embleya scabrispora</name>
    <dbReference type="NCBI Taxonomy" id="159449"/>
    <lineage>
        <taxon>Bacteria</taxon>
        <taxon>Bacillati</taxon>
        <taxon>Actinomycetota</taxon>
        <taxon>Actinomycetes</taxon>
        <taxon>Kitasatosporales</taxon>
        <taxon>Streptomycetaceae</taxon>
        <taxon>Embleya</taxon>
    </lineage>
</organism>
<evidence type="ECO:0000313" key="3">
    <source>
        <dbReference type="Proteomes" id="UP000190037"/>
    </source>
</evidence>
<feature type="compositionally biased region" description="Basic and acidic residues" evidence="1">
    <location>
        <begin position="36"/>
        <end position="55"/>
    </location>
</feature>
<evidence type="ECO:0000256" key="1">
    <source>
        <dbReference type="SAM" id="MobiDB-lite"/>
    </source>
</evidence>
<dbReference type="OrthoDB" id="4224386at2"/>
<name>A0A1T3NSV0_9ACTN</name>
<reference evidence="2 3" key="1">
    <citation type="submission" date="2017-03" db="EMBL/GenBank/DDBJ databases">
        <title>Draft genome sequence of Streptomyces scabrisporus NF3, endophyte isolated from Amphipterygium adstringens.</title>
        <authorList>
            <person name="Vazquez M."/>
            <person name="Ceapa C.D."/>
            <person name="Rodriguez Luna D."/>
            <person name="Sanchez Esquivel S."/>
        </authorList>
    </citation>
    <scope>NUCLEOTIDE SEQUENCE [LARGE SCALE GENOMIC DNA]</scope>
    <source>
        <strain evidence="2 3">NF3</strain>
    </source>
</reference>
<evidence type="ECO:0000313" key="2">
    <source>
        <dbReference type="EMBL" id="OPC79844.1"/>
    </source>
</evidence>
<sequence>MTADDGRPENQWPVPPPWMWGCPECVRLYRRMKRVQEETDERRRSGDRGVDHDPLDSMIGSRIRLARHLVTGHREHLPDWTPGCERCAWHHRILDTSPEPRHPGGAAAMVAAEHRAFHLFVPPRVVGLM</sequence>
<gene>
    <name evidence="2" type="ORF">B4N89_01810</name>
</gene>
<dbReference type="RefSeq" id="WP_078974114.1">
    <property type="nucleotide sequence ID" value="NZ_MWQN01000001.1"/>
</dbReference>
<protein>
    <submittedName>
        <fullName evidence="2">Uncharacterized protein</fullName>
    </submittedName>
</protein>
<dbReference type="STRING" id="159449.B4N89_01810"/>
<comment type="caution">
    <text evidence="2">The sequence shown here is derived from an EMBL/GenBank/DDBJ whole genome shotgun (WGS) entry which is preliminary data.</text>
</comment>
<feature type="region of interest" description="Disordered" evidence="1">
    <location>
        <begin position="36"/>
        <end position="56"/>
    </location>
</feature>